<dbReference type="EMBL" id="AFRT01001981">
    <property type="protein sequence ID" value="ELU38937.1"/>
    <property type="molecule type" value="Genomic_DNA"/>
</dbReference>
<dbReference type="AlphaFoldDB" id="L8WQ83"/>
<accession>L8WQ83</accession>
<proteinExistence type="predicted"/>
<keyword evidence="3" id="KW-1185">Reference proteome</keyword>
<reference evidence="2 3" key="1">
    <citation type="journal article" date="2013" name="Nat. Commun.">
        <title>The evolution and pathogenic mechanisms of the rice sheath blight pathogen.</title>
        <authorList>
            <person name="Zheng A."/>
            <person name="Lin R."/>
            <person name="Xu L."/>
            <person name="Qin P."/>
            <person name="Tang C."/>
            <person name="Ai P."/>
            <person name="Zhang D."/>
            <person name="Liu Y."/>
            <person name="Sun Z."/>
            <person name="Feng H."/>
            <person name="Wang Y."/>
            <person name="Chen Y."/>
            <person name="Liang X."/>
            <person name="Fu R."/>
            <person name="Li Q."/>
            <person name="Zhang J."/>
            <person name="Yu X."/>
            <person name="Xie Z."/>
            <person name="Ding L."/>
            <person name="Guan P."/>
            <person name="Tang J."/>
            <person name="Liang Y."/>
            <person name="Wang S."/>
            <person name="Deng Q."/>
            <person name="Li S."/>
            <person name="Zhu J."/>
            <person name="Wang L."/>
            <person name="Liu H."/>
            <person name="Li P."/>
        </authorList>
    </citation>
    <scope>NUCLEOTIDE SEQUENCE [LARGE SCALE GENOMIC DNA]</scope>
    <source>
        <strain evidence="3">AG-1 IA</strain>
    </source>
</reference>
<protein>
    <submittedName>
        <fullName evidence="2">LMBR1 domain-containing protein</fullName>
    </submittedName>
</protein>
<name>L8WQ83_THACA</name>
<dbReference type="Proteomes" id="UP000011668">
    <property type="component" value="Unassembled WGS sequence"/>
</dbReference>
<comment type="caution">
    <text evidence="2">The sequence shown here is derived from an EMBL/GenBank/DDBJ whole genome shotgun (WGS) entry which is preliminary data.</text>
</comment>
<evidence type="ECO:0000313" key="3">
    <source>
        <dbReference type="Proteomes" id="UP000011668"/>
    </source>
</evidence>
<evidence type="ECO:0000256" key="1">
    <source>
        <dbReference type="SAM" id="Phobius"/>
    </source>
</evidence>
<evidence type="ECO:0000313" key="2">
    <source>
        <dbReference type="EMBL" id="ELU38937.1"/>
    </source>
</evidence>
<keyword evidence="1" id="KW-0472">Membrane</keyword>
<keyword evidence="1" id="KW-0812">Transmembrane</keyword>
<organism evidence="2 3">
    <name type="scientific">Thanatephorus cucumeris (strain AG1-IA)</name>
    <name type="common">Rice sheath blight fungus</name>
    <name type="synonym">Rhizoctonia solani</name>
    <dbReference type="NCBI Taxonomy" id="983506"/>
    <lineage>
        <taxon>Eukaryota</taxon>
        <taxon>Fungi</taxon>
        <taxon>Dikarya</taxon>
        <taxon>Basidiomycota</taxon>
        <taxon>Agaricomycotina</taxon>
        <taxon>Agaricomycetes</taxon>
        <taxon>Cantharellales</taxon>
        <taxon>Ceratobasidiaceae</taxon>
        <taxon>Rhizoctonia</taxon>
        <taxon>Rhizoctonia solani AG-1</taxon>
    </lineage>
</organism>
<keyword evidence="1" id="KW-1133">Transmembrane helix</keyword>
<feature type="transmembrane region" description="Helical" evidence="1">
    <location>
        <begin position="21"/>
        <end position="40"/>
    </location>
</feature>
<dbReference type="HOGENOM" id="CLU_2689510_0_0_1"/>
<sequence length="74" mass="8897">MCMYVASRTRFSWERGVRFKRVALILLSLGVVTVLIIIVYFLPFLLVYSFITSFFRFCTWFRYKNMDKSSMACR</sequence>
<gene>
    <name evidence="2" type="ORF">AG1IA_07032</name>
</gene>